<name>U7D6B4_9BACT</name>
<dbReference type="eggNOG" id="ENOG50330U9">
    <property type="taxonomic scope" value="Bacteria"/>
</dbReference>
<reference evidence="1 2" key="1">
    <citation type="journal article" date="2013" name="Environ. Microbiol.">
        <title>Genome analysis of Chitinivibrio alkaliphilus gen. nov., sp. nov., a novel extremely haloalkaliphilic anaerobic chitinolytic bacterium from the candidate phylum Termite Group 3.</title>
        <authorList>
            <person name="Sorokin D.Y."/>
            <person name="Gumerov V.M."/>
            <person name="Rakitin A.L."/>
            <person name="Beletsky A.V."/>
            <person name="Damste J.S."/>
            <person name="Muyzer G."/>
            <person name="Mardanov A.V."/>
            <person name="Ravin N.V."/>
        </authorList>
    </citation>
    <scope>NUCLEOTIDE SEQUENCE [LARGE SCALE GENOMIC DNA]</scope>
    <source>
        <strain evidence="1 2">ACht1</strain>
    </source>
</reference>
<protein>
    <submittedName>
        <fullName evidence="1">Uncharacterized protein</fullName>
    </submittedName>
</protein>
<proteinExistence type="predicted"/>
<dbReference type="EMBL" id="ASJR01000013">
    <property type="protein sequence ID" value="ERP31478.1"/>
    <property type="molecule type" value="Genomic_DNA"/>
</dbReference>
<dbReference type="Proteomes" id="UP000017148">
    <property type="component" value="Unassembled WGS sequence"/>
</dbReference>
<evidence type="ECO:0000313" key="1">
    <source>
        <dbReference type="EMBL" id="ERP31478.1"/>
    </source>
</evidence>
<dbReference type="RefSeq" id="WP_022637127.1">
    <property type="nucleotide sequence ID" value="NZ_ASJR01000013.1"/>
</dbReference>
<dbReference type="STRING" id="1313304.CALK_1682"/>
<accession>U7D6B4</accession>
<gene>
    <name evidence="1" type="ORF">CALK_1682</name>
</gene>
<sequence length="248" mass="28203">MQRVECIGAPGTGKSSLYRHLCSVRTRSWRTEKDLSYDLVPRPLRGCVQATTLLSTEVEERIVTTIRKRKSRPHAFTQNQEYAHFIADLLALFQKSSKPSWWKLAGLCSIKEILEDILFFESTHAPHERPLLVDEGVAHKAYCVLPGTDSHETKTLKHYFHHAPLPAAVLYLHASVETVYTRLSQRKKKLPLHATLTSEQLQREQDTARHIAEILANKGVSVLSLNAEQSPHDMMKKAIPFLRNLSHA</sequence>
<dbReference type="InterPro" id="IPR027417">
    <property type="entry name" value="P-loop_NTPase"/>
</dbReference>
<evidence type="ECO:0000313" key="2">
    <source>
        <dbReference type="Proteomes" id="UP000017148"/>
    </source>
</evidence>
<keyword evidence="2" id="KW-1185">Reference proteome</keyword>
<comment type="caution">
    <text evidence="1">The sequence shown here is derived from an EMBL/GenBank/DDBJ whole genome shotgun (WGS) entry which is preliminary data.</text>
</comment>
<dbReference type="OrthoDB" id="656161at2"/>
<organism evidence="1 2">
    <name type="scientific">Chitinivibrio alkaliphilus ACht1</name>
    <dbReference type="NCBI Taxonomy" id="1313304"/>
    <lineage>
        <taxon>Bacteria</taxon>
        <taxon>Pseudomonadati</taxon>
        <taxon>Fibrobacterota</taxon>
        <taxon>Chitinivibrionia</taxon>
        <taxon>Chitinivibrionales</taxon>
        <taxon>Chitinivibrionaceae</taxon>
        <taxon>Chitinivibrio</taxon>
    </lineage>
</organism>
<dbReference type="Gene3D" id="3.40.50.300">
    <property type="entry name" value="P-loop containing nucleotide triphosphate hydrolases"/>
    <property type="match status" value="1"/>
</dbReference>
<dbReference type="AlphaFoldDB" id="U7D6B4"/>
<dbReference type="SUPFAM" id="SSF52540">
    <property type="entry name" value="P-loop containing nucleoside triphosphate hydrolases"/>
    <property type="match status" value="1"/>
</dbReference>